<keyword evidence="3" id="KW-0732">Signal</keyword>
<dbReference type="SUPFAM" id="SSF53850">
    <property type="entry name" value="Periplasmic binding protein-like II"/>
    <property type="match status" value="1"/>
</dbReference>
<dbReference type="InterPro" id="IPR050490">
    <property type="entry name" value="Bact_solute-bd_prot1"/>
</dbReference>
<gene>
    <name evidence="4" type="ORF">GCM10009579_07870</name>
</gene>
<reference evidence="4 5" key="1">
    <citation type="journal article" date="2019" name="Int. J. Syst. Evol. Microbiol.">
        <title>The Global Catalogue of Microorganisms (GCM) 10K type strain sequencing project: providing services to taxonomists for standard genome sequencing and annotation.</title>
        <authorList>
            <consortium name="The Broad Institute Genomics Platform"/>
            <consortium name="The Broad Institute Genome Sequencing Center for Infectious Disease"/>
            <person name="Wu L."/>
            <person name="Ma J."/>
        </authorList>
    </citation>
    <scope>NUCLEOTIDE SEQUENCE [LARGE SCALE GENOMIC DNA]</scope>
    <source>
        <strain evidence="4 5">JCM 11448</strain>
    </source>
</reference>
<dbReference type="Pfam" id="PF01547">
    <property type="entry name" value="SBP_bac_1"/>
    <property type="match status" value="1"/>
</dbReference>
<dbReference type="Gene3D" id="3.40.190.10">
    <property type="entry name" value="Periplasmic binding protein-like II"/>
    <property type="match status" value="2"/>
</dbReference>
<evidence type="ECO:0000313" key="4">
    <source>
        <dbReference type="EMBL" id="GAA1252372.1"/>
    </source>
</evidence>
<accession>A0ABN1WJB5</accession>
<comment type="similarity">
    <text evidence="1">Belongs to the bacterial solute-binding protein 1 family.</text>
</comment>
<name>A0ABN1WJB5_9ACTN</name>
<dbReference type="PANTHER" id="PTHR43649:SF34">
    <property type="entry name" value="ABC TRANSPORTER PERIPLASMIC-BINDING PROTEIN YCJN-RELATED"/>
    <property type="match status" value="1"/>
</dbReference>
<evidence type="ECO:0000256" key="3">
    <source>
        <dbReference type="ARBA" id="ARBA00022729"/>
    </source>
</evidence>
<dbReference type="EMBL" id="BAAAIH010000002">
    <property type="protein sequence ID" value="GAA1252372.1"/>
    <property type="molecule type" value="Genomic_DNA"/>
</dbReference>
<protein>
    <recommendedName>
        <fullName evidence="6">ABC transporter substrate-binding protein</fullName>
    </recommendedName>
</protein>
<comment type="caution">
    <text evidence="4">The sequence shown here is derived from an EMBL/GenBank/DDBJ whole genome shotgun (WGS) entry which is preliminary data.</text>
</comment>
<dbReference type="CDD" id="cd14750">
    <property type="entry name" value="PBP2_TMBP"/>
    <property type="match status" value="1"/>
</dbReference>
<evidence type="ECO:0008006" key="6">
    <source>
        <dbReference type="Google" id="ProtNLM"/>
    </source>
</evidence>
<evidence type="ECO:0000313" key="5">
    <source>
        <dbReference type="Proteomes" id="UP001500282"/>
    </source>
</evidence>
<evidence type="ECO:0000256" key="1">
    <source>
        <dbReference type="ARBA" id="ARBA00008520"/>
    </source>
</evidence>
<evidence type="ECO:0000256" key="2">
    <source>
        <dbReference type="ARBA" id="ARBA00022448"/>
    </source>
</evidence>
<keyword evidence="5" id="KW-1185">Reference proteome</keyword>
<keyword evidence="2" id="KW-0813">Transport</keyword>
<sequence>MYAFLRVNGVAVEPHHPPIRPEPPWTRRRVVTAAATALGGLAATPALTACGGDESGRSVAGGGGSRRELTFACAAFTGGAAGMQSFADRYNATQTRYRVTVRNLPPPSSSTECHQQLTQLLAREDGTVDVFAQDVVWIAELAAAGWVHPLDSDVSAALRRSFFPGLVEACTYRDRLVALPWYVDAGGLYYRTDLMRALGRKPPTDWYELADLAAEMEHRRVPMGYLWQAKQAEILLCDLVEFIASNRGHIIDPSGAVRVDSPACVEAVQFMRDLVYRYKVSPSEVFSWDEEPSRRPFTAGRVGMMRHWSYVYGVSQNPDQSKVVGKVDVAPLPSFPGGTSSSCLGGYQLGVAAGSRNKEGAMDFLHWLAGTEAQLAFALDFGNAPSRASVYGEKKLAEGQPAMVKLKEAFGNGVPRPVTPHYSRVSLALQSAVSRALVHGDVRATLRSARRDLEAIV</sequence>
<organism evidence="4 5">
    <name type="scientific">Streptomyces javensis</name>
    <dbReference type="NCBI Taxonomy" id="114698"/>
    <lineage>
        <taxon>Bacteria</taxon>
        <taxon>Bacillati</taxon>
        <taxon>Actinomycetota</taxon>
        <taxon>Actinomycetes</taxon>
        <taxon>Kitasatosporales</taxon>
        <taxon>Streptomycetaceae</taxon>
        <taxon>Streptomyces</taxon>
        <taxon>Streptomyces violaceusniger group</taxon>
    </lineage>
</organism>
<dbReference type="Proteomes" id="UP001500282">
    <property type="component" value="Unassembled WGS sequence"/>
</dbReference>
<dbReference type="PANTHER" id="PTHR43649">
    <property type="entry name" value="ARABINOSE-BINDING PROTEIN-RELATED"/>
    <property type="match status" value="1"/>
</dbReference>
<dbReference type="InterPro" id="IPR006059">
    <property type="entry name" value="SBP"/>
</dbReference>
<proteinExistence type="inferred from homology"/>